<dbReference type="SUPFAM" id="SSF51445">
    <property type="entry name" value="(Trans)glycosidases"/>
    <property type="match status" value="1"/>
</dbReference>
<dbReference type="GO" id="GO:2001070">
    <property type="term" value="F:starch binding"/>
    <property type="evidence" value="ECO:0007669"/>
    <property type="project" value="InterPro"/>
</dbReference>
<comment type="caution">
    <text evidence="3">The sequence shown here is derived from an EMBL/GenBank/DDBJ whole genome shotgun (WGS) entry which is preliminary data.</text>
</comment>
<dbReference type="PROSITE" id="PS51166">
    <property type="entry name" value="CBM20"/>
    <property type="match status" value="1"/>
</dbReference>
<evidence type="ECO:0000256" key="1">
    <source>
        <dbReference type="SAM" id="SignalP"/>
    </source>
</evidence>
<dbReference type="AlphaFoldDB" id="A0A4Q7DHL2"/>
<dbReference type="InterPro" id="IPR017853">
    <property type="entry name" value="GH"/>
</dbReference>
<dbReference type="SMART" id="SM00642">
    <property type="entry name" value="Aamy"/>
    <property type="match status" value="1"/>
</dbReference>
<dbReference type="RefSeq" id="WP_130153528.1">
    <property type="nucleotide sequence ID" value="NZ_SCFB01000004.1"/>
</dbReference>
<keyword evidence="1" id="KW-0732">Signal</keyword>
<keyword evidence="4" id="KW-1185">Reference proteome</keyword>
<gene>
    <name evidence="3" type="ORF">EQU50_02190</name>
</gene>
<name>A0A4Q7DHL2_9PROT</name>
<dbReference type="Gene3D" id="3.20.20.80">
    <property type="entry name" value="Glycosidases"/>
    <property type="match status" value="1"/>
</dbReference>
<evidence type="ECO:0000313" key="4">
    <source>
        <dbReference type="Proteomes" id="UP000293550"/>
    </source>
</evidence>
<evidence type="ECO:0000259" key="2">
    <source>
        <dbReference type="PROSITE" id="PS51166"/>
    </source>
</evidence>
<dbReference type="InterPro" id="IPR013783">
    <property type="entry name" value="Ig-like_fold"/>
</dbReference>
<accession>A0A4Q7DHL2</accession>
<dbReference type="Gene3D" id="2.60.40.10">
    <property type="entry name" value="Immunoglobulins"/>
    <property type="match status" value="1"/>
</dbReference>
<dbReference type="Proteomes" id="UP000293550">
    <property type="component" value="Unassembled WGS sequence"/>
</dbReference>
<dbReference type="InterPro" id="IPR002044">
    <property type="entry name" value="CBM20"/>
</dbReference>
<dbReference type="EMBL" id="SCFB01000004">
    <property type="protein sequence ID" value="RZI46421.1"/>
    <property type="molecule type" value="Genomic_DNA"/>
</dbReference>
<dbReference type="OrthoDB" id="9800174at2"/>
<feature type="domain" description="CBM20" evidence="2">
    <location>
        <begin position="636"/>
        <end position="750"/>
    </location>
</feature>
<feature type="chain" id="PRO_5020405567" description="CBM20 domain-containing protein" evidence="1">
    <location>
        <begin position="21"/>
        <end position="753"/>
    </location>
</feature>
<sequence>MFINKIIQNLLLVSALGASAYATGAQSVSGPTFLFKGNGPLDGSGGAANPPRPRAILHAFDLSLTTITRPETFKPDDSTPSAFTASKMDPISNSFIDRASNRGYSHIQISATQYNPTVYNVWSEAYRPLVMILDDPQATSTSPSYNSRQAYLNTVKDALTSASGSTSNLIDLKKYGATIPDTANSGKYITVGYMLQSALYGGLTDLLPLINYAKAKNIGFVADVVFNQVDDFMKELKDKSKPSTSLFTLRPAYINGYTPQLDTTRVFPTDAKGNGFFTPSSSSSWNYGPQFNLSNSYVQDMIVGYLQFLYDIGIAGIRIDYLSATSPGNWQIILQKAYNKGVTFNLGYGEKFDSWLPSISPYAQIMPLEDFTLQQNSLGTSCINNLNNGSISSLVMPNALGNTQSAVNFTVIHDMFPNIGGSRFWFYGGFNQQGQDSNHSYTSDKNMIHVPNPTNVSSCTICAAQRTNPALIINSQLGNAYLLAKRDGSPLIIRFEDEAGNLSGTSATATGDFADIIKNALAFRTAMDAKNAPHEYMVALDRKTLLIARQFGFAVINVGLNNRTIALSDLQKVPSAYIPDTSYTSANTTGSYYIDLADTNTPPAKYTKTSSGFKTGATNATASSRNVKYFVLQNPPTSMSSRSVVFEAKNANTSSFGQQLFVLGNHPLLGNWSARPDFLNIMMNLSSTGNMYPKWQTIPISFPSEYSVSYKFAKGTVDDNQQRTINEWEPGNNRTLNVNAGSDLQYEWRNYGS</sequence>
<dbReference type="GO" id="GO:0005975">
    <property type="term" value="P:carbohydrate metabolic process"/>
    <property type="evidence" value="ECO:0007669"/>
    <property type="project" value="InterPro"/>
</dbReference>
<dbReference type="CDD" id="cd05467">
    <property type="entry name" value="CBM20"/>
    <property type="match status" value="1"/>
</dbReference>
<organism evidence="3 4">
    <name type="scientific">Candidatus Finniella inopinata</name>
    <dbReference type="NCBI Taxonomy" id="1696036"/>
    <lineage>
        <taxon>Bacteria</taxon>
        <taxon>Pseudomonadati</taxon>
        <taxon>Pseudomonadota</taxon>
        <taxon>Alphaproteobacteria</taxon>
        <taxon>Holosporales</taxon>
        <taxon>Candidatus Paracaedibacteraceae</taxon>
        <taxon>Candidatus Finniella</taxon>
    </lineage>
</organism>
<protein>
    <recommendedName>
        <fullName evidence="2">CBM20 domain-containing protein</fullName>
    </recommendedName>
</protein>
<evidence type="ECO:0000313" key="3">
    <source>
        <dbReference type="EMBL" id="RZI46421.1"/>
    </source>
</evidence>
<dbReference type="InterPro" id="IPR006047">
    <property type="entry name" value="GH13_cat_dom"/>
</dbReference>
<dbReference type="InterPro" id="IPR013784">
    <property type="entry name" value="Carb-bd-like_fold"/>
</dbReference>
<dbReference type="Pfam" id="PF00686">
    <property type="entry name" value="CBM_20"/>
    <property type="match status" value="1"/>
</dbReference>
<proteinExistence type="predicted"/>
<reference evidence="3 4" key="1">
    <citation type="submission" date="2018-10" db="EMBL/GenBank/DDBJ databases">
        <title>An updated phylogeny of the Alphaproteobacteria reveals that the parasitic Rickettsiales and Holosporales have independent origins.</title>
        <authorList>
            <person name="Munoz-Gomez S.A."/>
            <person name="Hess S."/>
            <person name="Burger G."/>
            <person name="Lang B.F."/>
            <person name="Susko E."/>
            <person name="Slamovits C.H."/>
            <person name="Roger A.J."/>
        </authorList>
    </citation>
    <scope>NUCLEOTIDE SEQUENCE [LARGE SCALE GENOMIC DNA]</scope>
    <source>
        <strain evidence="3">HOLO01</strain>
    </source>
</reference>
<feature type="signal peptide" evidence="1">
    <location>
        <begin position="1"/>
        <end position="20"/>
    </location>
</feature>
<dbReference type="SUPFAM" id="SSF49452">
    <property type="entry name" value="Starch-binding domain-like"/>
    <property type="match status" value="1"/>
</dbReference>
<dbReference type="SMART" id="SM01065">
    <property type="entry name" value="CBM_2"/>
    <property type="match status" value="1"/>
</dbReference>